<dbReference type="Pfam" id="PF19786">
    <property type="entry name" value="DUF6270"/>
    <property type="match status" value="1"/>
</dbReference>
<keyword evidence="2" id="KW-1185">Reference proteome</keyword>
<dbReference type="InterPro" id="IPR046237">
    <property type="entry name" value="DUF6270"/>
</dbReference>
<comment type="caution">
    <text evidence="1">The sequence shown here is derived from an EMBL/GenBank/DDBJ whole genome shotgun (WGS) entry which is preliminary data.</text>
</comment>
<organism evidence="1 2">
    <name type="scientific">Arthrobacter gengyunqii</name>
    <dbReference type="NCBI Taxonomy" id="2886940"/>
    <lineage>
        <taxon>Bacteria</taxon>
        <taxon>Bacillati</taxon>
        <taxon>Actinomycetota</taxon>
        <taxon>Actinomycetes</taxon>
        <taxon>Micrococcales</taxon>
        <taxon>Micrococcaceae</taxon>
        <taxon>Arthrobacter</taxon>
    </lineage>
</organism>
<evidence type="ECO:0000313" key="2">
    <source>
        <dbReference type="Proteomes" id="UP001139168"/>
    </source>
</evidence>
<dbReference type="RefSeq" id="WP_227891478.1">
    <property type="nucleotide sequence ID" value="NZ_JAJFZQ010000006.1"/>
</dbReference>
<proteinExistence type="predicted"/>
<reference evidence="1" key="1">
    <citation type="submission" date="2021-10" db="EMBL/GenBank/DDBJ databases">
        <title>Novel species in genus Arthrobacter.</title>
        <authorList>
            <person name="Liu Y."/>
        </authorList>
    </citation>
    <scope>NUCLEOTIDE SEQUENCE</scope>
    <source>
        <strain evidence="1">Zg-Y786</strain>
    </source>
</reference>
<evidence type="ECO:0000313" key="1">
    <source>
        <dbReference type="EMBL" id="MCC3266672.1"/>
    </source>
</evidence>
<gene>
    <name evidence="1" type="ORF">LJ752_11545</name>
</gene>
<dbReference type="Proteomes" id="UP001139168">
    <property type="component" value="Unassembled WGS sequence"/>
</dbReference>
<accession>A0ABS8GL36</accession>
<sequence length="244" mass="27351">MTRVFIYGSCVTRDAEPWFKDFGFEMVGYVARQSLISAFSKADVSEYDFSKISSSFQSRMIRGDVEGRLRFDIQASKPDIVVWDICDERLGVKSAATGGMVTHVRDHVADGIHPGPFGSLLRFGADKHFRLWERGLDQLLAALDRYELTGKLYLNATPWAIADEQGNDHDGQAAKAEKFNRAAERYIDLARSKGVHIVAIPQEEATSLTEGHRWGPAPFHYVDDTYSRMLEALSSSIRQVAASR</sequence>
<dbReference type="EMBL" id="JAJFZQ010000006">
    <property type="protein sequence ID" value="MCC3266672.1"/>
    <property type="molecule type" value="Genomic_DNA"/>
</dbReference>
<protein>
    <submittedName>
        <fullName evidence="1">DUF6270 domain-containing protein</fullName>
    </submittedName>
</protein>
<name>A0ABS8GL36_9MICC</name>